<comment type="subcellular location">
    <subcellularLocation>
        <location evidence="1 11">Endoplasmic reticulum membrane</location>
        <topology evidence="1 11">Peripheral membrane protein</topology>
    </subcellularLocation>
</comment>
<feature type="region of interest" description="Disordered" evidence="12">
    <location>
        <begin position="1"/>
        <end position="25"/>
    </location>
</feature>
<evidence type="ECO:0000256" key="2">
    <source>
        <dbReference type="ARBA" id="ARBA00008123"/>
    </source>
</evidence>
<feature type="compositionally biased region" description="Polar residues" evidence="12">
    <location>
        <begin position="384"/>
        <end position="413"/>
    </location>
</feature>
<feature type="coiled-coil region" evidence="11">
    <location>
        <begin position="98"/>
        <end position="260"/>
    </location>
</feature>
<keyword evidence="4 11" id="KW-0813">Transport</keyword>
<feature type="compositionally biased region" description="Low complexity" evidence="12">
    <location>
        <begin position="295"/>
        <end position="309"/>
    </location>
</feature>
<protein>
    <recommendedName>
        <fullName evidence="3 11">SWI5-dependent HO expression protein 3</fullName>
    </recommendedName>
</protein>
<evidence type="ECO:0000256" key="10">
    <source>
        <dbReference type="ARBA" id="ARBA00024975"/>
    </source>
</evidence>
<dbReference type="Proteomes" id="UP000190274">
    <property type="component" value="Chromosome C"/>
</dbReference>
<evidence type="ECO:0000256" key="5">
    <source>
        <dbReference type="ARBA" id="ARBA00022816"/>
    </source>
</evidence>
<dbReference type="GO" id="GO:0005789">
    <property type="term" value="C:endoplasmic reticulum membrane"/>
    <property type="evidence" value="ECO:0007669"/>
    <property type="project" value="UniProtKB-SubCell"/>
</dbReference>
<keyword evidence="9 11" id="KW-0472">Membrane</keyword>
<dbReference type="STRING" id="1266660.A0A1G4IZ07"/>
<feature type="region of interest" description="Disordered" evidence="12">
    <location>
        <begin position="358"/>
        <end position="444"/>
    </location>
</feature>
<evidence type="ECO:0000313" key="13">
    <source>
        <dbReference type="EMBL" id="SCU82189.1"/>
    </source>
</evidence>
<feature type="compositionally biased region" description="Polar residues" evidence="12">
    <location>
        <begin position="358"/>
        <end position="373"/>
    </location>
</feature>
<evidence type="ECO:0000313" key="14">
    <source>
        <dbReference type="Proteomes" id="UP000190274"/>
    </source>
</evidence>
<organism evidence="13 14">
    <name type="scientific">Lachancea dasiensis</name>
    <dbReference type="NCBI Taxonomy" id="1072105"/>
    <lineage>
        <taxon>Eukaryota</taxon>
        <taxon>Fungi</taxon>
        <taxon>Dikarya</taxon>
        <taxon>Ascomycota</taxon>
        <taxon>Saccharomycotina</taxon>
        <taxon>Saccharomycetes</taxon>
        <taxon>Saccharomycetales</taxon>
        <taxon>Saccharomycetaceae</taxon>
        <taxon>Lachancea</taxon>
    </lineage>
</organism>
<evidence type="ECO:0000256" key="11">
    <source>
        <dbReference type="RuleBase" id="RU362142"/>
    </source>
</evidence>
<evidence type="ECO:0000256" key="7">
    <source>
        <dbReference type="ARBA" id="ARBA00022884"/>
    </source>
</evidence>
<feature type="region of interest" description="Disordered" evidence="12">
    <location>
        <begin position="275"/>
        <end position="346"/>
    </location>
</feature>
<keyword evidence="7 11" id="KW-0694">RNA-binding</keyword>
<evidence type="ECO:0000256" key="6">
    <source>
        <dbReference type="ARBA" id="ARBA00022824"/>
    </source>
</evidence>
<feature type="compositionally biased region" description="Polar residues" evidence="12">
    <location>
        <begin position="428"/>
        <end position="444"/>
    </location>
</feature>
<keyword evidence="5 11" id="KW-0509">mRNA transport</keyword>
<name>A0A1G4IZ07_9SACH</name>
<dbReference type="Pfam" id="PF17078">
    <property type="entry name" value="SHE3"/>
    <property type="match status" value="1"/>
</dbReference>
<feature type="region of interest" description="Disordered" evidence="12">
    <location>
        <begin position="32"/>
        <end position="51"/>
    </location>
</feature>
<dbReference type="OrthoDB" id="6088208at2759"/>
<dbReference type="GO" id="GO:0048309">
    <property type="term" value="P:endoplasmic reticulum inheritance"/>
    <property type="evidence" value="ECO:0007669"/>
    <property type="project" value="InterPro"/>
</dbReference>
<comment type="function">
    <text evidence="10">RNA-binding protein that binds specific mRNAs including the ASH1 mRNA, coding for a repressor of the HO endonuclease. Part of the mRNA localization machinery that restricts accumulation of certain proteins to the bud and in the daughter cell. Required for the delivery of cortical endoplasmic reticulum into the emerging bud.</text>
</comment>
<keyword evidence="6 11" id="KW-0256">Endoplasmic reticulum</keyword>
<accession>A0A1G4IZ07</accession>
<dbReference type="AlphaFoldDB" id="A0A1G4IZ07"/>
<proteinExistence type="inferred from homology"/>
<comment type="similarity">
    <text evidence="2 11">Belongs to the SHE3 family.</text>
</comment>
<reference evidence="14" key="1">
    <citation type="submission" date="2016-03" db="EMBL/GenBank/DDBJ databases">
        <authorList>
            <person name="Devillers H."/>
        </authorList>
    </citation>
    <scope>NUCLEOTIDE SEQUENCE [LARGE SCALE GENOMIC DNA]</scope>
</reference>
<evidence type="ECO:0000256" key="9">
    <source>
        <dbReference type="ARBA" id="ARBA00023136"/>
    </source>
</evidence>
<evidence type="ECO:0000256" key="3">
    <source>
        <dbReference type="ARBA" id="ARBA00019884"/>
    </source>
</evidence>
<dbReference type="GO" id="GO:0051028">
    <property type="term" value="P:mRNA transport"/>
    <property type="evidence" value="ECO:0007669"/>
    <property type="project" value="UniProtKB-UniRule"/>
</dbReference>
<evidence type="ECO:0000256" key="1">
    <source>
        <dbReference type="ARBA" id="ARBA00004406"/>
    </source>
</evidence>
<evidence type="ECO:0000256" key="8">
    <source>
        <dbReference type="ARBA" id="ARBA00023054"/>
    </source>
</evidence>
<evidence type="ECO:0000256" key="4">
    <source>
        <dbReference type="ARBA" id="ARBA00022448"/>
    </source>
</evidence>
<evidence type="ECO:0000256" key="12">
    <source>
        <dbReference type="SAM" id="MobiDB-lite"/>
    </source>
</evidence>
<gene>
    <name evidence="11" type="primary">SHE3</name>
    <name evidence="13" type="ORF">LADA_0C03642G</name>
</gene>
<sequence length="444" mass="49839">MGSTPDEMLNSRLNSPVKLSPSKLSQNHGTFMANIQNGHSPSRESSYGGSSSTRVIEGLHAQIDNLTRTNLELTVQSNNLLSRLETANAAHSKHLETISTLKHENENLNTMLSRKERRLRDVEEQQTHLQRKYEEAASENQSMSSQLQGYTKRETTLGQQLEQVQVQYDALLDGQSRQREKYAREIEELRAGLERFKEDHQLHLKETLKTFTDSNAVLNTRLEEYSQKSHLMASLEQEKRQLLNNECDELRAQLDVQKWEHLYREYRKTMHDYTQNHHTESPTSFSDQHGHDTSRSASRSPLPSQSSTSGVFSNPAHLGGPASSSNPQHIRIPKTRNSSSSSVKRSSFYGTNVTVASSSIPGLRQSSSSSTHMTPPGSLPGVKRSTSIRSTMHSSRNSSGETPTVDINASISKSHPKPFSGYKKKRTPSQTSYKTSDNLAFESQ</sequence>
<dbReference type="GO" id="GO:0003723">
    <property type="term" value="F:RNA binding"/>
    <property type="evidence" value="ECO:0007669"/>
    <property type="project" value="UniProtKB-KW"/>
</dbReference>
<keyword evidence="8 11" id="KW-0175">Coiled coil</keyword>
<keyword evidence="14" id="KW-1185">Reference proteome</keyword>
<dbReference type="InterPro" id="IPR031398">
    <property type="entry name" value="She3"/>
</dbReference>
<dbReference type="EMBL" id="LT598459">
    <property type="protein sequence ID" value="SCU82189.1"/>
    <property type="molecule type" value="Genomic_DNA"/>
</dbReference>